<dbReference type="RefSeq" id="WP_009812928.1">
    <property type="nucleotide sequence ID" value="NZ_CH724156.1"/>
</dbReference>
<accession>A3SJJ6</accession>
<evidence type="ECO:0000313" key="2">
    <source>
        <dbReference type="Proteomes" id="UP000005954"/>
    </source>
</evidence>
<comment type="caution">
    <text evidence="1">The sequence shown here is derived from an EMBL/GenBank/DDBJ whole genome shotgun (WGS) entry which is preliminary data.</text>
</comment>
<sequence length="291" mass="32581">MQVIIHAGAHKTDDDKLVKCLMGNEPILSELGTAVPHPNSYRKLLRDLLNEGLQSGLPADTRARVLEKMRVPEGTERLILSNHGFFGTPRMAVNSGLFYPAAVARLRLFQEIFHLDDVELFLALRDPGGLLPALAHEARAHSVSEYIGGGEPRDILWSDMLSRISREVPDLPVTVWCNEDTPLIWGEVLREMAGVDATLRLDGEFYLLHEIMSGAGMKRFLAYVDQHPDMSEVQRRRVIVAFLDKFAKEEALDEELDLPGWTDSMIEDLSVIYDEDCEAIGHIPGVTMITP</sequence>
<protein>
    <submittedName>
        <fullName evidence="1">Uncharacterized protein</fullName>
    </submittedName>
</protein>
<dbReference type="AlphaFoldDB" id="A3SJJ6"/>
<dbReference type="EMBL" id="AALY01000001">
    <property type="protein sequence ID" value="EAP77527.1"/>
    <property type="molecule type" value="Genomic_DNA"/>
</dbReference>
<reference evidence="1 2" key="1">
    <citation type="submission" date="2005-12" db="EMBL/GenBank/DDBJ databases">
        <authorList>
            <person name="Moran M.A."/>
            <person name="Ferriera S."/>
            <person name="Johnson J."/>
            <person name="Kravitz S."/>
            <person name="Halpern A."/>
            <person name="Remington K."/>
            <person name="Beeson K."/>
            <person name="Tran B."/>
            <person name="Rogers Y.-H."/>
            <person name="Friedman R."/>
            <person name="Venter J.C."/>
        </authorList>
    </citation>
    <scope>NUCLEOTIDE SEQUENCE [LARGE SCALE GENOMIC DNA]</scope>
    <source>
        <strain evidence="2">ATCC BAA-591 / DSM 15170 / ISM</strain>
    </source>
</reference>
<dbReference type="eggNOG" id="ENOG502Z7JV">
    <property type="taxonomic scope" value="Bacteria"/>
</dbReference>
<evidence type="ECO:0000313" key="1">
    <source>
        <dbReference type="EMBL" id="EAP77527.1"/>
    </source>
</evidence>
<dbReference type="STRING" id="89187.ISM_04520"/>
<name>A3SJJ6_ROSNI</name>
<gene>
    <name evidence="1" type="ORF">ISM_04520</name>
</gene>
<keyword evidence="2" id="KW-1185">Reference proteome</keyword>
<proteinExistence type="predicted"/>
<organism evidence="1 2">
    <name type="scientific">Roseovarius nubinhibens (strain ATCC BAA-591 / DSM 15170 / ISM)</name>
    <dbReference type="NCBI Taxonomy" id="89187"/>
    <lineage>
        <taxon>Bacteria</taxon>
        <taxon>Pseudomonadati</taxon>
        <taxon>Pseudomonadota</taxon>
        <taxon>Alphaproteobacteria</taxon>
        <taxon>Rhodobacterales</taxon>
        <taxon>Roseobacteraceae</taxon>
        <taxon>Roseovarius</taxon>
    </lineage>
</organism>
<dbReference type="OrthoDB" id="7816979at2"/>
<dbReference type="HOGENOM" id="CLU_955920_0_0_5"/>
<dbReference type="Proteomes" id="UP000005954">
    <property type="component" value="Unassembled WGS sequence"/>
</dbReference>